<keyword evidence="2 6" id="KW-0132">Cell division</keyword>
<dbReference type="NCBIfam" id="TIGR01222">
    <property type="entry name" value="minC"/>
    <property type="match status" value="1"/>
</dbReference>
<comment type="function">
    <text evidence="6">Cell division inhibitor that blocks the formation of polar Z ring septums. Rapidly oscillates between the poles of the cell to destabilize FtsZ filaments that have formed before they mature into polar Z rings. Prevents FtsZ polymerization.</text>
</comment>
<dbReference type="RefSeq" id="WP_093044457.1">
    <property type="nucleotide sequence ID" value="NZ_FNQR01000005.1"/>
</dbReference>
<gene>
    <name evidence="6" type="primary">minC</name>
    <name evidence="9" type="ORF">SAMN05421743_105247</name>
</gene>
<dbReference type="InterPro" id="IPR016098">
    <property type="entry name" value="CAP/MinC_C"/>
</dbReference>
<dbReference type="SUPFAM" id="SSF63848">
    <property type="entry name" value="Cell-division inhibitor MinC, C-terminal domain"/>
    <property type="match status" value="1"/>
</dbReference>
<dbReference type="OrthoDB" id="9790810at2"/>
<evidence type="ECO:0000256" key="4">
    <source>
        <dbReference type="ARBA" id="ARBA00023306"/>
    </source>
</evidence>
<organism evidence="9 10">
    <name type="scientific">Thalassobacillus cyri</name>
    <dbReference type="NCBI Taxonomy" id="571932"/>
    <lineage>
        <taxon>Bacteria</taxon>
        <taxon>Bacillati</taxon>
        <taxon>Bacillota</taxon>
        <taxon>Bacilli</taxon>
        <taxon>Bacillales</taxon>
        <taxon>Bacillaceae</taxon>
        <taxon>Thalassobacillus</taxon>
    </lineage>
</organism>
<dbReference type="InterPro" id="IPR013033">
    <property type="entry name" value="MinC"/>
</dbReference>
<dbReference type="Pfam" id="PF03775">
    <property type="entry name" value="MinC_C"/>
    <property type="match status" value="1"/>
</dbReference>
<feature type="domain" description="Septum site-determining protein MinC N-terminal" evidence="8">
    <location>
        <begin position="8"/>
        <end position="84"/>
    </location>
</feature>
<evidence type="ECO:0000256" key="3">
    <source>
        <dbReference type="ARBA" id="ARBA00023210"/>
    </source>
</evidence>
<dbReference type="GO" id="GO:0000917">
    <property type="term" value="P:division septum assembly"/>
    <property type="evidence" value="ECO:0007669"/>
    <property type="project" value="UniProtKB-KW"/>
</dbReference>
<evidence type="ECO:0000259" key="8">
    <source>
        <dbReference type="Pfam" id="PF22642"/>
    </source>
</evidence>
<comment type="similarity">
    <text evidence="1 6">Belongs to the MinC family.</text>
</comment>
<evidence type="ECO:0000259" key="7">
    <source>
        <dbReference type="Pfam" id="PF03775"/>
    </source>
</evidence>
<protein>
    <recommendedName>
        <fullName evidence="6">Probable septum site-determining protein MinC</fullName>
    </recommendedName>
</protein>
<dbReference type="PANTHER" id="PTHR34108:SF1">
    <property type="entry name" value="SEPTUM SITE-DETERMINING PROTEIN MINC"/>
    <property type="match status" value="1"/>
</dbReference>
<reference evidence="9 10" key="1">
    <citation type="submission" date="2016-10" db="EMBL/GenBank/DDBJ databases">
        <authorList>
            <person name="de Groot N.N."/>
        </authorList>
    </citation>
    <scope>NUCLEOTIDE SEQUENCE [LARGE SCALE GENOMIC DNA]</scope>
    <source>
        <strain evidence="9 10">CCM7597</strain>
    </source>
</reference>
<evidence type="ECO:0000256" key="6">
    <source>
        <dbReference type="HAMAP-Rule" id="MF_00267"/>
    </source>
</evidence>
<evidence type="ECO:0000313" key="9">
    <source>
        <dbReference type="EMBL" id="SEA54836.1"/>
    </source>
</evidence>
<accession>A0A1H4C375</accession>
<sequence>MIANQQLITIKGTRDGLILKIDDQCAYEDVLGELKEKLSLNALLEEDRLISVKIQLGNRYVTKEQKEKLKEVVRDNQNLVVGKIESNVLTKEEASEWKKHAEVKPLVRVVRSGQVINVEGDLLLIGDVNPGGKVMATGNIFVMGSLRGIAHAGVDGDFRAVIAASYMQPSQLRIADAISRAPDHETEGVYMECGFLDEEADKILIDRLQDIIKKRPDISSFERRMLNG</sequence>
<dbReference type="Gene3D" id="2.160.20.70">
    <property type="match status" value="1"/>
</dbReference>
<evidence type="ECO:0000313" key="10">
    <source>
        <dbReference type="Proteomes" id="UP000198584"/>
    </source>
</evidence>
<proteinExistence type="inferred from homology"/>
<dbReference type="HAMAP" id="MF_00267">
    <property type="entry name" value="MinC"/>
    <property type="match status" value="1"/>
</dbReference>
<dbReference type="InterPro" id="IPR005526">
    <property type="entry name" value="Septum_form_inhib_MinC_C"/>
</dbReference>
<feature type="domain" description="Septum formation inhibitor MinC C-terminal" evidence="7">
    <location>
        <begin position="108"/>
        <end position="205"/>
    </location>
</feature>
<dbReference type="Proteomes" id="UP000198584">
    <property type="component" value="Unassembled WGS sequence"/>
</dbReference>
<dbReference type="GO" id="GO:0000902">
    <property type="term" value="P:cell morphogenesis"/>
    <property type="evidence" value="ECO:0007669"/>
    <property type="project" value="InterPro"/>
</dbReference>
<dbReference type="InterPro" id="IPR055219">
    <property type="entry name" value="MinC_N_1"/>
</dbReference>
<dbReference type="STRING" id="571932.SAMN05421743_105247"/>
<dbReference type="AlphaFoldDB" id="A0A1H4C375"/>
<evidence type="ECO:0000256" key="1">
    <source>
        <dbReference type="ARBA" id="ARBA00006291"/>
    </source>
</evidence>
<keyword evidence="10" id="KW-1185">Reference proteome</keyword>
<dbReference type="PANTHER" id="PTHR34108">
    <property type="entry name" value="SEPTUM SITE-DETERMINING PROTEIN MINC"/>
    <property type="match status" value="1"/>
</dbReference>
<dbReference type="Gene3D" id="3.30.160.540">
    <property type="match status" value="1"/>
</dbReference>
<evidence type="ECO:0000256" key="5">
    <source>
        <dbReference type="ARBA" id="ARBA00046874"/>
    </source>
</evidence>
<dbReference type="GO" id="GO:1901891">
    <property type="term" value="P:regulation of cell septum assembly"/>
    <property type="evidence" value="ECO:0007669"/>
    <property type="project" value="InterPro"/>
</dbReference>
<keyword evidence="4 6" id="KW-0131">Cell cycle</keyword>
<comment type="subunit">
    <text evidence="5 6">Interacts with MinD and FtsZ.</text>
</comment>
<dbReference type="EMBL" id="FNQR01000005">
    <property type="protein sequence ID" value="SEA54836.1"/>
    <property type="molecule type" value="Genomic_DNA"/>
</dbReference>
<dbReference type="Pfam" id="PF22642">
    <property type="entry name" value="MinC_N_1"/>
    <property type="match status" value="1"/>
</dbReference>
<name>A0A1H4C375_9BACI</name>
<keyword evidence="3 6" id="KW-0717">Septation</keyword>
<evidence type="ECO:0000256" key="2">
    <source>
        <dbReference type="ARBA" id="ARBA00022618"/>
    </source>
</evidence>
<dbReference type="InterPro" id="IPR036145">
    <property type="entry name" value="MinC_C_sf"/>
</dbReference>